<dbReference type="OrthoDB" id="5457538at2"/>
<reference evidence="2 3" key="1">
    <citation type="submission" date="2015-01" db="EMBL/GenBank/DDBJ databases">
        <title>Desulfovibrio sp. JC271 draft genome sequence.</title>
        <authorList>
            <person name="Shivani Y."/>
            <person name="Subhash Y."/>
            <person name="Sasikala C."/>
            <person name="Ramana C.V."/>
        </authorList>
    </citation>
    <scope>NUCLEOTIDE SEQUENCE [LARGE SCALE GENOMIC DNA]</scope>
    <source>
        <strain evidence="2 3">JC271</strain>
    </source>
</reference>
<accession>A0A1B7XAI9</accession>
<dbReference type="AlphaFoldDB" id="A0A1B7XAI9"/>
<keyword evidence="3" id="KW-1185">Reference proteome</keyword>
<comment type="caution">
    <text evidence="2">The sequence shown here is derived from an EMBL/GenBank/DDBJ whole genome shotgun (WGS) entry which is preliminary data.</text>
</comment>
<evidence type="ECO:0000256" key="1">
    <source>
        <dbReference type="SAM" id="MobiDB-lite"/>
    </source>
</evidence>
<protein>
    <submittedName>
        <fullName evidence="2">Uncharacterized protein</fullName>
    </submittedName>
</protein>
<proteinExistence type="predicted"/>
<organism evidence="2 3">
    <name type="scientific">Halodesulfovibrio spirochaetisodalis</name>
    <dbReference type="NCBI Taxonomy" id="1560234"/>
    <lineage>
        <taxon>Bacteria</taxon>
        <taxon>Pseudomonadati</taxon>
        <taxon>Thermodesulfobacteriota</taxon>
        <taxon>Desulfovibrionia</taxon>
        <taxon>Desulfovibrionales</taxon>
        <taxon>Desulfovibrionaceae</taxon>
        <taxon>Halodesulfovibrio</taxon>
    </lineage>
</organism>
<sequence>MERALRKLAAQLNGYDEASLMDLWEKYAQKTEDFAPTREWEEAALIFSLIQAVRWKNQLFNHHWAESEQGNMHSLPPQAAFDLVEKDSKEQLASNAGRDGSDAAPKLAKVLPFRPRKGD</sequence>
<dbReference type="RefSeq" id="WP_066857083.1">
    <property type="nucleotide sequence ID" value="NZ_JXMS01000026.1"/>
</dbReference>
<evidence type="ECO:0000313" key="3">
    <source>
        <dbReference type="Proteomes" id="UP000091979"/>
    </source>
</evidence>
<dbReference type="Proteomes" id="UP000091979">
    <property type="component" value="Unassembled WGS sequence"/>
</dbReference>
<evidence type="ECO:0000313" key="2">
    <source>
        <dbReference type="EMBL" id="OBQ46346.1"/>
    </source>
</evidence>
<dbReference type="STRING" id="1560234.SP90_13120"/>
<gene>
    <name evidence="2" type="ORF">SP90_13120</name>
</gene>
<name>A0A1B7XAI9_9BACT</name>
<dbReference type="EMBL" id="JXMS01000026">
    <property type="protein sequence ID" value="OBQ46346.1"/>
    <property type="molecule type" value="Genomic_DNA"/>
</dbReference>
<feature type="region of interest" description="Disordered" evidence="1">
    <location>
        <begin position="86"/>
        <end position="119"/>
    </location>
</feature>